<name>X1CPX9_9ZZZZ</name>
<proteinExistence type="predicted"/>
<dbReference type="EMBL" id="BART01031023">
    <property type="protein sequence ID" value="GAH09877.1"/>
    <property type="molecule type" value="Genomic_DNA"/>
</dbReference>
<sequence>IVLPVLLVLFVHYLVVKRTWYDWLGGTAVERVSCFRGRAKPAFVALMSAVVLVLGTKATEFAIQGWLPCRLSLYRSMHSTAPYVTFLKQEQAKPVDYVTGLFNRYDVVVLCERMHPEASQWDFIYELIRDPRFSEHVGHVFTEYGQVGMQSYLDAFMATDGLTPSEVHERVVHIMRHFPVWPTWTNTNVYTYLTRLYELNQSLSPAKRIHHHFTDAPVNWAEITTVEQYQAYRRTLDDRDQQMAQTVIAEMGRLAKSQ</sequence>
<reference evidence="1" key="1">
    <citation type="journal article" date="2014" name="Front. Microbiol.">
        <title>High frequency of phylogenetically diverse reductive dehalogenase-homologous genes in deep subseafloor sedimentary metagenomes.</title>
        <authorList>
            <person name="Kawai M."/>
            <person name="Futagami T."/>
            <person name="Toyoda A."/>
            <person name="Takaki Y."/>
            <person name="Nishi S."/>
            <person name="Hori S."/>
            <person name="Arai W."/>
            <person name="Tsubouchi T."/>
            <person name="Morono Y."/>
            <person name="Uchiyama I."/>
            <person name="Ito T."/>
            <person name="Fujiyama A."/>
            <person name="Inagaki F."/>
            <person name="Takami H."/>
        </authorList>
    </citation>
    <scope>NUCLEOTIDE SEQUENCE</scope>
    <source>
        <strain evidence="1">Expedition CK06-06</strain>
    </source>
</reference>
<feature type="non-terminal residue" evidence="1">
    <location>
        <position position="1"/>
    </location>
</feature>
<comment type="caution">
    <text evidence="1">The sequence shown here is derived from an EMBL/GenBank/DDBJ whole genome shotgun (WGS) entry which is preliminary data.</text>
</comment>
<feature type="non-terminal residue" evidence="1">
    <location>
        <position position="258"/>
    </location>
</feature>
<accession>X1CPX9</accession>
<organism evidence="1">
    <name type="scientific">marine sediment metagenome</name>
    <dbReference type="NCBI Taxonomy" id="412755"/>
    <lineage>
        <taxon>unclassified sequences</taxon>
        <taxon>metagenomes</taxon>
        <taxon>ecological metagenomes</taxon>
    </lineage>
</organism>
<dbReference type="AlphaFoldDB" id="X1CPX9"/>
<evidence type="ECO:0000313" key="1">
    <source>
        <dbReference type="EMBL" id="GAH09877.1"/>
    </source>
</evidence>
<gene>
    <name evidence="1" type="ORF">S01H4_53994</name>
</gene>
<protein>
    <submittedName>
        <fullName evidence="1">Uncharacterized protein</fullName>
    </submittedName>
</protein>